<dbReference type="STRING" id="680026.AB733_02215"/>
<evidence type="ECO:0000259" key="2">
    <source>
        <dbReference type="Pfam" id="PF01266"/>
    </source>
</evidence>
<dbReference type="InterPro" id="IPR006076">
    <property type="entry name" value="FAD-dep_OxRdtase"/>
</dbReference>
<protein>
    <submittedName>
        <fullName evidence="3">FAD-dependent oxidoreductase</fullName>
    </submittedName>
</protein>
<dbReference type="AlphaFoldDB" id="A0A2T3PD74"/>
<evidence type="ECO:0000313" key="4">
    <source>
        <dbReference type="Proteomes" id="UP000240481"/>
    </source>
</evidence>
<proteinExistence type="predicted"/>
<dbReference type="Pfam" id="PF01266">
    <property type="entry name" value="DAO"/>
    <property type="match status" value="1"/>
</dbReference>
<comment type="caution">
    <text evidence="3">The sequence shown here is derived from an EMBL/GenBank/DDBJ whole genome shotgun (WGS) entry which is preliminary data.</text>
</comment>
<dbReference type="Proteomes" id="UP000240481">
    <property type="component" value="Unassembled WGS sequence"/>
</dbReference>
<keyword evidence="4" id="KW-1185">Reference proteome</keyword>
<evidence type="ECO:0000256" key="1">
    <source>
        <dbReference type="ARBA" id="ARBA00023002"/>
    </source>
</evidence>
<reference evidence="3 4" key="1">
    <citation type="submission" date="2018-01" db="EMBL/GenBank/DDBJ databases">
        <title>Whole genome sequencing of Histamine producing bacteria.</title>
        <authorList>
            <person name="Butler K."/>
        </authorList>
    </citation>
    <scope>NUCLEOTIDE SEQUENCE [LARGE SCALE GENOMIC DNA]</scope>
    <source>
        <strain evidence="3 4">DSM 24669</strain>
    </source>
</reference>
<dbReference type="Gene3D" id="3.30.9.10">
    <property type="entry name" value="D-Amino Acid Oxidase, subunit A, domain 2"/>
    <property type="match status" value="1"/>
</dbReference>
<dbReference type="OrthoDB" id="311718at2"/>
<sequence>MPTEKEAGTETKQALKSGKVSKANDSCFQPFWFAQAMEQEPPSTINVLTRDIQTDVCIVGGGYTGLWTAINIKQQQPELDVVVIDKGLCGSGASGRNGGCMLTWSTKYLSMKKLYGEQEAIRLVQASEQAIFEIERFCQLHGIDAELRVDGTLYTATNAAQQGSMDPVLKALDQHEINSWQQWQIDRVQQDAGSDLPCEGYYSSAAASVQPAKLARGLKRVAEKMGVVIYENTPMEDINTDVPITITTPEADIYAGKVVLALNAWMMEKFPEFKRSVVLVSSDMAITAPVPEKLKVIGINDGKTIVDSRIFVHYYRTTVDGRLMLGKGGNYFSFANKLSKVFDQPSRYTKILRQSFNRLFPSLSQQSFDATWTGASDRSTTGLPFFGKMKQNANIYYGLGYSGNGVAQTWIGGKILSSMVLEQDNKWSRCGLTSGPKGQFPPEPIRWIGVMIVRDAIRRKEAAEDENKTPLWLDRQLAKFANAAGKADKG</sequence>
<dbReference type="GO" id="GO:0005737">
    <property type="term" value="C:cytoplasm"/>
    <property type="evidence" value="ECO:0007669"/>
    <property type="project" value="TreeGrafter"/>
</dbReference>
<dbReference type="PANTHER" id="PTHR13847:SF285">
    <property type="entry name" value="FAD DEPENDENT OXIDOREDUCTASE DOMAIN-CONTAINING PROTEIN"/>
    <property type="match status" value="1"/>
</dbReference>
<accession>A0A2T3PD74</accession>
<dbReference type="NCBIfam" id="TIGR03329">
    <property type="entry name" value="Phn_aa_oxid"/>
    <property type="match status" value="1"/>
</dbReference>
<dbReference type="PANTHER" id="PTHR13847">
    <property type="entry name" value="SARCOSINE DEHYDROGENASE-RELATED"/>
    <property type="match status" value="1"/>
</dbReference>
<feature type="domain" description="FAD dependent oxidoreductase" evidence="2">
    <location>
        <begin position="55"/>
        <end position="418"/>
    </location>
</feature>
<name>A0A2T3PD74_9GAMM</name>
<dbReference type="Gene3D" id="3.50.50.60">
    <property type="entry name" value="FAD/NAD(P)-binding domain"/>
    <property type="match status" value="1"/>
</dbReference>
<dbReference type="InterPro" id="IPR017715">
    <property type="entry name" value="NH2-phosphonate_OxRdtase"/>
</dbReference>
<dbReference type="InterPro" id="IPR036188">
    <property type="entry name" value="FAD/NAD-bd_sf"/>
</dbReference>
<dbReference type="EMBL" id="PYLZ01000001">
    <property type="protein sequence ID" value="PSW27163.1"/>
    <property type="molecule type" value="Genomic_DNA"/>
</dbReference>
<evidence type="ECO:0000313" key="3">
    <source>
        <dbReference type="EMBL" id="PSW27163.1"/>
    </source>
</evidence>
<organism evidence="3 4">
    <name type="scientific">Photobacterium swingsii</name>
    <dbReference type="NCBI Taxonomy" id="680026"/>
    <lineage>
        <taxon>Bacteria</taxon>
        <taxon>Pseudomonadati</taxon>
        <taxon>Pseudomonadota</taxon>
        <taxon>Gammaproteobacteria</taxon>
        <taxon>Vibrionales</taxon>
        <taxon>Vibrionaceae</taxon>
        <taxon>Photobacterium</taxon>
    </lineage>
</organism>
<dbReference type="SUPFAM" id="SSF51905">
    <property type="entry name" value="FAD/NAD(P)-binding domain"/>
    <property type="match status" value="1"/>
</dbReference>
<dbReference type="GO" id="GO:0016491">
    <property type="term" value="F:oxidoreductase activity"/>
    <property type="evidence" value="ECO:0007669"/>
    <property type="project" value="UniProtKB-KW"/>
</dbReference>
<gene>
    <name evidence="3" type="ORF">C9I94_04110</name>
</gene>
<keyword evidence="1" id="KW-0560">Oxidoreductase</keyword>
<dbReference type="RefSeq" id="WP_084711682.1">
    <property type="nucleotide sequence ID" value="NZ_LELC01000001.1"/>
</dbReference>